<evidence type="ECO:0000256" key="7">
    <source>
        <dbReference type="ARBA" id="ARBA00022840"/>
    </source>
</evidence>
<feature type="transmembrane region" description="Helical" evidence="10">
    <location>
        <begin position="112"/>
        <end position="134"/>
    </location>
</feature>
<sequence length="440" mass="45077">MRAISLAKVWDRRRPPPGGAVRAGVLAAVVVAAVVVVTPHVAAVQDGVREMDPLGWLLALASTACLAWWTRYPVAVLATSTSALAAYLWLGYPYGPAQAGVVLAMYGVGRRVPLAGSSAACAASGAVIAAAVLPRLAADDAVVLAVLAVAAWTGTWVVVPWALGALGRARSRAADLERERQITAAVDEERMRLARDVHDVAGHGFAVVAMQAGVALVCLEDDPGQARLSLEAIRTASTSGLAELRATLGTFHRAGEPGPPQRAGADGAIVRHPPADDIRPLSVRLRDLVDVMRTEGAVVVLHVDPRVDLDVGTPGGAGAVAAVVHRVVQEALTNVLRHAGPVPATVSVTVEARDTVIEVANPAPGGHRPSGRPRDGGRTGTGTGTGAGTGAGGTGIHGMRHRVEELGGELHAGPTVDGGFAVTARVPRESGRRSAPVGRP</sequence>
<dbReference type="Gene3D" id="3.30.565.10">
    <property type="entry name" value="Histidine kinase-like ATPase, C-terminal domain"/>
    <property type="match status" value="1"/>
</dbReference>
<feature type="transmembrane region" description="Helical" evidence="10">
    <location>
        <begin position="53"/>
        <end position="69"/>
    </location>
</feature>
<evidence type="ECO:0000313" key="13">
    <source>
        <dbReference type="EMBL" id="QWC16063.1"/>
    </source>
</evidence>
<keyword evidence="14" id="KW-1185">Reference proteome</keyword>
<evidence type="ECO:0000256" key="3">
    <source>
        <dbReference type="ARBA" id="ARBA00022553"/>
    </source>
</evidence>
<dbReference type="InterPro" id="IPR050482">
    <property type="entry name" value="Sensor_HK_TwoCompSys"/>
</dbReference>
<dbReference type="EC" id="2.7.13.3" evidence="2"/>
<protein>
    <recommendedName>
        <fullName evidence="2">histidine kinase</fullName>
        <ecNumber evidence="2">2.7.13.3</ecNumber>
    </recommendedName>
</protein>
<feature type="transmembrane region" description="Helical" evidence="10">
    <location>
        <begin position="74"/>
        <end position="92"/>
    </location>
</feature>
<evidence type="ECO:0000259" key="12">
    <source>
        <dbReference type="Pfam" id="PF07730"/>
    </source>
</evidence>
<evidence type="ECO:0000256" key="1">
    <source>
        <dbReference type="ARBA" id="ARBA00000085"/>
    </source>
</evidence>
<feature type="region of interest" description="Disordered" evidence="9">
    <location>
        <begin position="409"/>
        <end position="440"/>
    </location>
</feature>
<evidence type="ECO:0000256" key="6">
    <source>
        <dbReference type="ARBA" id="ARBA00022777"/>
    </source>
</evidence>
<feature type="transmembrane region" description="Helical" evidence="10">
    <location>
        <begin position="141"/>
        <end position="163"/>
    </location>
</feature>
<comment type="catalytic activity">
    <reaction evidence="1">
        <text>ATP + protein L-histidine = ADP + protein N-phospho-L-histidine.</text>
        <dbReference type="EC" id="2.7.13.3"/>
    </reaction>
</comment>
<evidence type="ECO:0000256" key="4">
    <source>
        <dbReference type="ARBA" id="ARBA00022679"/>
    </source>
</evidence>
<feature type="transmembrane region" description="Helical" evidence="10">
    <location>
        <begin position="20"/>
        <end position="41"/>
    </location>
</feature>
<dbReference type="InterPro" id="IPR003594">
    <property type="entry name" value="HATPase_dom"/>
</dbReference>
<dbReference type="Proteomes" id="UP000679335">
    <property type="component" value="Chromosome"/>
</dbReference>
<dbReference type="EMBL" id="CP076023">
    <property type="protein sequence ID" value="QWC16063.1"/>
    <property type="molecule type" value="Genomic_DNA"/>
</dbReference>
<organism evidence="13 14">
    <name type="scientific">Cellulomonas dongxiuzhuiae</name>
    <dbReference type="NCBI Taxonomy" id="2819979"/>
    <lineage>
        <taxon>Bacteria</taxon>
        <taxon>Bacillati</taxon>
        <taxon>Actinomycetota</taxon>
        <taxon>Actinomycetes</taxon>
        <taxon>Micrococcales</taxon>
        <taxon>Cellulomonadaceae</taxon>
        <taxon>Cellulomonas</taxon>
    </lineage>
</organism>
<dbReference type="CDD" id="cd16917">
    <property type="entry name" value="HATPase_UhpB-NarQ-NarX-like"/>
    <property type="match status" value="1"/>
</dbReference>
<evidence type="ECO:0000256" key="5">
    <source>
        <dbReference type="ARBA" id="ARBA00022741"/>
    </source>
</evidence>
<keyword evidence="5" id="KW-0547">Nucleotide-binding</keyword>
<name>A0ABX8GJN7_9CELL</name>
<feature type="compositionally biased region" description="Gly residues" evidence="9">
    <location>
        <begin position="378"/>
        <end position="395"/>
    </location>
</feature>
<evidence type="ECO:0000256" key="9">
    <source>
        <dbReference type="SAM" id="MobiDB-lite"/>
    </source>
</evidence>
<keyword evidence="8" id="KW-0902">Two-component regulatory system</keyword>
<keyword evidence="10" id="KW-1133">Transmembrane helix</keyword>
<evidence type="ECO:0000256" key="2">
    <source>
        <dbReference type="ARBA" id="ARBA00012438"/>
    </source>
</evidence>
<feature type="domain" description="Signal transduction histidine kinase subgroup 3 dimerisation and phosphoacceptor" evidence="12">
    <location>
        <begin position="189"/>
        <end position="253"/>
    </location>
</feature>
<dbReference type="Pfam" id="PF07730">
    <property type="entry name" value="HisKA_3"/>
    <property type="match status" value="1"/>
</dbReference>
<dbReference type="Pfam" id="PF02518">
    <property type="entry name" value="HATPase_c"/>
    <property type="match status" value="1"/>
</dbReference>
<feature type="domain" description="Histidine kinase/HSP90-like ATPase" evidence="11">
    <location>
        <begin position="324"/>
        <end position="429"/>
    </location>
</feature>
<keyword evidence="4" id="KW-0808">Transferase</keyword>
<dbReference type="InterPro" id="IPR036890">
    <property type="entry name" value="HATPase_C_sf"/>
</dbReference>
<dbReference type="SUPFAM" id="SSF55874">
    <property type="entry name" value="ATPase domain of HSP90 chaperone/DNA topoisomerase II/histidine kinase"/>
    <property type="match status" value="1"/>
</dbReference>
<proteinExistence type="predicted"/>
<dbReference type="PANTHER" id="PTHR24421">
    <property type="entry name" value="NITRATE/NITRITE SENSOR PROTEIN NARX-RELATED"/>
    <property type="match status" value="1"/>
</dbReference>
<evidence type="ECO:0000256" key="8">
    <source>
        <dbReference type="ARBA" id="ARBA00023012"/>
    </source>
</evidence>
<keyword evidence="6" id="KW-0418">Kinase</keyword>
<evidence type="ECO:0000313" key="14">
    <source>
        <dbReference type="Proteomes" id="UP000679335"/>
    </source>
</evidence>
<gene>
    <name evidence="13" type="ORF">KKR89_17795</name>
</gene>
<evidence type="ECO:0000256" key="10">
    <source>
        <dbReference type="SAM" id="Phobius"/>
    </source>
</evidence>
<feature type="region of interest" description="Disordered" evidence="9">
    <location>
        <begin position="360"/>
        <end position="395"/>
    </location>
</feature>
<keyword evidence="10" id="KW-0472">Membrane</keyword>
<dbReference type="PANTHER" id="PTHR24421:SF10">
    <property type="entry name" value="NITRATE_NITRITE SENSOR PROTEIN NARQ"/>
    <property type="match status" value="1"/>
</dbReference>
<accession>A0ABX8GJN7</accession>
<keyword evidence="7" id="KW-0067">ATP-binding</keyword>
<dbReference type="RefSeq" id="WP_208196636.1">
    <property type="nucleotide sequence ID" value="NZ_CP076023.1"/>
</dbReference>
<evidence type="ECO:0000259" key="11">
    <source>
        <dbReference type="Pfam" id="PF02518"/>
    </source>
</evidence>
<dbReference type="Gene3D" id="1.20.5.1930">
    <property type="match status" value="1"/>
</dbReference>
<keyword evidence="10" id="KW-0812">Transmembrane</keyword>
<reference evidence="13 14" key="1">
    <citation type="submission" date="2021-05" db="EMBL/GenBank/DDBJ databases">
        <title>Novel species in genus Cellulomonas.</title>
        <authorList>
            <person name="Zhang G."/>
        </authorList>
    </citation>
    <scope>NUCLEOTIDE SEQUENCE [LARGE SCALE GENOMIC DNA]</scope>
    <source>
        <strain evidence="14">zg-ZUI157</strain>
    </source>
</reference>
<dbReference type="InterPro" id="IPR011712">
    <property type="entry name" value="Sig_transdc_His_kin_sub3_dim/P"/>
</dbReference>
<keyword evidence="3" id="KW-0597">Phosphoprotein</keyword>